<feature type="transmembrane region" description="Helical" evidence="6">
    <location>
        <begin position="177"/>
        <end position="197"/>
    </location>
</feature>
<feature type="transmembrane region" description="Helical" evidence="6">
    <location>
        <begin position="154"/>
        <end position="171"/>
    </location>
</feature>
<comment type="caution">
    <text evidence="7">The sequence shown here is derived from an EMBL/GenBank/DDBJ whole genome shotgun (WGS) entry which is preliminary data.</text>
</comment>
<dbReference type="RefSeq" id="WP_274688609.1">
    <property type="nucleotide sequence ID" value="NZ_JAPMOU010000009.1"/>
</dbReference>
<evidence type="ECO:0000256" key="6">
    <source>
        <dbReference type="SAM" id="Phobius"/>
    </source>
</evidence>
<keyword evidence="4 6" id="KW-1133">Transmembrane helix</keyword>
<accession>A0ABT5U9W1</accession>
<feature type="transmembrane region" description="Helical" evidence="6">
    <location>
        <begin position="100"/>
        <end position="117"/>
    </location>
</feature>
<keyword evidence="8" id="KW-1185">Reference proteome</keyword>
<dbReference type="Proteomes" id="UP001528823">
    <property type="component" value="Unassembled WGS sequence"/>
</dbReference>
<feature type="transmembrane region" description="Helical" evidence="6">
    <location>
        <begin position="77"/>
        <end position="93"/>
    </location>
</feature>
<evidence type="ECO:0000313" key="8">
    <source>
        <dbReference type="Proteomes" id="UP001528823"/>
    </source>
</evidence>
<keyword evidence="5 6" id="KW-0472">Membrane</keyword>
<name>A0ABT5U9W1_9GAMM</name>
<evidence type="ECO:0000256" key="4">
    <source>
        <dbReference type="ARBA" id="ARBA00022989"/>
    </source>
</evidence>
<evidence type="ECO:0000256" key="5">
    <source>
        <dbReference type="ARBA" id="ARBA00023136"/>
    </source>
</evidence>
<evidence type="ECO:0000313" key="7">
    <source>
        <dbReference type="EMBL" id="MDE1462253.1"/>
    </source>
</evidence>
<dbReference type="InterPro" id="IPR008901">
    <property type="entry name" value="ACER"/>
</dbReference>
<evidence type="ECO:0000256" key="1">
    <source>
        <dbReference type="ARBA" id="ARBA00004141"/>
    </source>
</evidence>
<keyword evidence="3" id="KW-0378">Hydrolase</keyword>
<proteinExistence type="predicted"/>
<evidence type="ECO:0000256" key="3">
    <source>
        <dbReference type="ARBA" id="ARBA00022801"/>
    </source>
</evidence>
<dbReference type="EMBL" id="JAPMOU010000009">
    <property type="protein sequence ID" value="MDE1462253.1"/>
    <property type="molecule type" value="Genomic_DNA"/>
</dbReference>
<comment type="subcellular location">
    <subcellularLocation>
        <location evidence="1">Membrane</location>
        <topology evidence="1">Multi-pass membrane protein</topology>
    </subcellularLocation>
</comment>
<feature type="transmembrane region" description="Helical" evidence="6">
    <location>
        <begin position="20"/>
        <end position="37"/>
    </location>
</feature>
<reference evidence="7 8" key="1">
    <citation type="submission" date="2022-11" db="EMBL/GenBank/DDBJ databases">
        <title>Spartinivicinus poritis sp. nov., isolated from scleractinian coral Porites lutea.</title>
        <authorList>
            <person name="Zhang G."/>
            <person name="Cai L."/>
            <person name="Wei Q."/>
        </authorList>
    </citation>
    <scope>NUCLEOTIDE SEQUENCE [LARGE SCALE GENOMIC DNA]</scope>
    <source>
        <strain evidence="7 8">A2-2</strain>
    </source>
</reference>
<keyword evidence="2 6" id="KW-0812">Transmembrane</keyword>
<organism evidence="7 8">
    <name type="scientific">Spartinivicinus poritis</name>
    <dbReference type="NCBI Taxonomy" id="2994640"/>
    <lineage>
        <taxon>Bacteria</taxon>
        <taxon>Pseudomonadati</taxon>
        <taxon>Pseudomonadota</taxon>
        <taxon>Gammaproteobacteria</taxon>
        <taxon>Oceanospirillales</taxon>
        <taxon>Zooshikellaceae</taxon>
        <taxon>Spartinivicinus</taxon>
    </lineage>
</organism>
<protein>
    <submittedName>
        <fullName evidence="7">Ceramidase domain-containing protein</fullName>
    </submittedName>
</protein>
<evidence type="ECO:0000256" key="2">
    <source>
        <dbReference type="ARBA" id="ARBA00022692"/>
    </source>
</evidence>
<dbReference type="Pfam" id="PF05875">
    <property type="entry name" value="Ceramidase"/>
    <property type="match status" value="1"/>
</dbReference>
<gene>
    <name evidence="7" type="ORF">ORQ98_09730</name>
</gene>
<sequence>MIDLYCERLGPGLLAEPINALSNIAFFIAAWASWQAIKPLRVIHYEGYLLIGLIIMIGMGSTLFHTFATAWAMQADVIPILLFQLCFVWFYSLKVMRLHYSKSVAIVIVLFVASHFSRQYPNLLNGSLMYAPTLFVIAVLAAFHFHQKKNNPQILIWATAVFMTSLFFRTIDNAICPYLVIGSHFLWHLCNGWLIYLTMKALVTNWPTQ</sequence>
<feature type="transmembrane region" description="Helical" evidence="6">
    <location>
        <begin position="49"/>
        <end position="71"/>
    </location>
</feature>
<feature type="transmembrane region" description="Helical" evidence="6">
    <location>
        <begin position="123"/>
        <end position="142"/>
    </location>
</feature>